<protein>
    <recommendedName>
        <fullName evidence="2">F-box domain-containing protein</fullName>
    </recommendedName>
</protein>
<dbReference type="SUPFAM" id="SSF81383">
    <property type="entry name" value="F-box domain"/>
    <property type="match status" value="1"/>
</dbReference>
<feature type="compositionally biased region" description="Acidic residues" evidence="1">
    <location>
        <begin position="22"/>
        <end position="33"/>
    </location>
</feature>
<dbReference type="InterPro" id="IPR036047">
    <property type="entry name" value="F-box-like_dom_sf"/>
</dbReference>
<evidence type="ECO:0000256" key="1">
    <source>
        <dbReference type="SAM" id="MobiDB-lite"/>
    </source>
</evidence>
<reference evidence="3 4" key="1">
    <citation type="submission" date="2015-04" db="EMBL/GenBank/DDBJ databases">
        <title>Complete genome sequence of Schizopora paradoxa KUC8140, a cosmopolitan wood degrader in East Asia.</title>
        <authorList>
            <consortium name="DOE Joint Genome Institute"/>
            <person name="Min B."/>
            <person name="Park H."/>
            <person name="Jang Y."/>
            <person name="Kim J.-J."/>
            <person name="Kim K.H."/>
            <person name="Pangilinan J."/>
            <person name="Lipzen A."/>
            <person name="Riley R."/>
            <person name="Grigoriev I.V."/>
            <person name="Spatafora J.W."/>
            <person name="Choi I.-G."/>
        </authorList>
    </citation>
    <scope>NUCLEOTIDE SEQUENCE [LARGE SCALE GENOMIC DNA]</scope>
    <source>
        <strain evidence="3 4">KUC8140</strain>
    </source>
</reference>
<feature type="domain" description="F-box" evidence="2">
    <location>
        <begin position="129"/>
        <end position="178"/>
    </location>
</feature>
<evidence type="ECO:0000259" key="2">
    <source>
        <dbReference type="PROSITE" id="PS50181"/>
    </source>
</evidence>
<dbReference type="AlphaFoldDB" id="A0A0H2S6G9"/>
<dbReference type="Proteomes" id="UP000053477">
    <property type="component" value="Unassembled WGS sequence"/>
</dbReference>
<organism evidence="3 4">
    <name type="scientific">Schizopora paradoxa</name>
    <dbReference type="NCBI Taxonomy" id="27342"/>
    <lineage>
        <taxon>Eukaryota</taxon>
        <taxon>Fungi</taxon>
        <taxon>Dikarya</taxon>
        <taxon>Basidiomycota</taxon>
        <taxon>Agaricomycotina</taxon>
        <taxon>Agaricomycetes</taxon>
        <taxon>Hymenochaetales</taxon>
        <taxon>Schizoporaceae</taxon>
        <taxon>Schizopora</taxon>
    </lineage>
</organism>
<feature type="compositionally biased region" description="Basic and acidic residues" evidence="1">
    <location>
        <begin position="77"/>
        <end position="96"/>
    </location>
</feature>
<evidence type="ECO:0000313" key="3">
    <source>
        <dbReference type="EMBL" id="KLO19534.1"/>
    </source>
</evidence>
<feature type="region of interest" description="Disordered" evidence="1">
    <location>
        <begin position="1"/>
        <end position="116"/>
    </location>
</feature>
<accession>A0A0H2S6G9</accession>
<dbReference type="InParanoid" id="A0A0H2S6G9"/>
<dbReference type="Pfam" id="PF00646">
    <property type="entry name" value="F-box"/>
    <property type="match status" value="1"/>
</dbReference>
<feature type="compositionally biased region" description="Basic residues" evidence="1">
    <location>
        <begin position="1"/>
        <end position="12"/>
    </location>
</feature>
<name>A0A0H2S6G9_9AGAM</name>
<sequence>MTRPQRAAKSRALKNVLAPSDVEMDFEELDDALSEGAPEGSDSDSGGSLYGDRSARRKRKGKKVGGDRTRKRARLSPSDEVRDEGVLSSKTDEKKPNRLLRLVTGPKSRAAQAKEKKRCSGSKRCLGKLKRLLDAPLDILCDILSHLEPLDLLNLARSSWALHEAIVSRQMKGVWQASLTAHSVPTLPKEVPINEVQLAYMLFDNHCQACGAVALNRGFHDQLLVRLCRGCLQYNTSSGSRIASAYDKGLAKDKAIFGFLPSKRNKYLNPDFQDVIEKYIATPPNSDERQKFIEKRKSVTVAVSQLARELHAWRHDKHRAEVIDNMSAMEDRQESIRKKLYDLGYSEEEYEFCLEIGHRGSRTIESMMWQPRRLTDKIHLEGSSGIYGGI</sequence>
<dbReference type="STRING" id="27342.A0A0H2S6G9"/>
<dbReference type="InterPro" id="IPR001810">
    <property type="entry name" value="F-box_dom"/>
</dbReference>
<dbReference type="PROSITE" id="PS50181">
    <property type="entry name" value="FBOX"/>
    <property type="match status" value="1"/>
</dbReference>
<dbReference type="CDD" id="cd09917">
    <property type="entry name" value="F-box_SF"/>
    <property type="match status" value="1"/>
</dbReference>
<dbReference type="EMBL" id="KQ085886">
    <property type="protein sequence ID" value="KLO19534.1"/>
    <property type="molecule type" value="Genomic_DNA"/>
</dbReference>
<gene>
    <name evidence="3" type="ORF">SCHPADRAFT_66176</name>
</gene>
<keyword evidence="4" id="KW-1185">Reference proteome</keyword>
<feature type="compositionally biased region" description="Low complexity" evidence="1">
    <location>
        <begin position="43"/>
        <end position="52"/>
    </location>
</feature>
<feature type="compositionally biased region" description="Basic residues" evidence="1">
    <location>
        <begin position="55"/>
        <end position="74"/>
    </location>
</feature>
<evidence type="ECO:0000313" key="4">
    <source>
        <dbReference type="Proteomes" id="UP000053477"/>
    </source>
</evidence>
<dbReference type="OrthoDB" id="2322499at2759"/>
<proteinExistence type="predicted"/>